<keyword evidence="2" id="KW-1185">Reference proteome</keyword>
<accession>A0A329M6I5</accession>
<organism evidence="1 2">
    <name type="scientific">Paenibacillus contaminans</name>
    <dbReference type="NCBI Taxonomy" id="450362"/>
    <lineage>
        <taxon>Bacteria</taxon>
        <taxon>Bacillati</taxon>
        <taxon>Bacillota</taxon>
        <taxon>Bacilli</taxon>
        <taxon>Bacillales</taxon>
        <taxon>Paenibacillaceae</taxon>
        <taxon>Paenibacillus</taxon>
    </lineage>
</organism>
<reference evidence="1 2" key="1">
    <citation type="journal article" date="2009" name="Int. J. Syst. Evol. Microbiol.">
        <title>Paenibacillus contaminans sp. nov., isolated from a contaminated laboratory plate.</title>
        <authorList>
            <person name="Chou J.H."/>
            <person name="Lee J.H."/>
            <person name="Lin M.C."/>
            <person name="Chang P.S."/>
            <person name="Arun A.B."/>
            <person name="Young C.C."/>
            <person name="Chen W.M."/>
        </authorList>
    </citation>
    <scope>NUCLEOTIDE SEQUENCE [LARGE SCALE GENOMIC DNA]</scope>
    <source>
        <strain evidence="1 2">CKOBP-6</strain>
    </source>
</reference>
<gene>
    <name evidence="1" type="ORF">DQG23_29675</name>
</gene>
<evidence type="ECO:0000313" key="2">
    <source>
        <dbReference type="Proteomes" id="UP000250369"/>
    </source>
</evidence>
<dbReference type="EMBL" id="QMFB01000023">
    <property type="protein sequence ID" value="RAV15554.1"/>
    <property type="molecule type" value="Genomic_DNA"/>
</dbReference>
<comment type="caution">
    <text evidence="1">The sequence shown here is derived from an EMBL/GenBank/DDBJ whole genome shotgun (WGS) entry which is preliminary data.</text>
</comment>
<sequence length="79" mass="8963">MELTERFAQAFVGRSHGIVKNASNTTIVEMEASFFMHDVGTKISKLRLIPPNGRHVEQQEFPGCAWPMFMRVSQKGILK</sequence>
<protein>
    <submittedName>
        <fullName evidence="1">Uncharacterized protein</fullName>
    </submittedName>
</protein>
<dbReference type="AlphaFoldDB" id="A0A329M6I5"/>
<name>A0A329M6I5_9BACL</name>
<proteinExistence type="predicted"/>
<dbReference type="Proteomes" id="UP000250369">
    <property type="component" value="Unassembled WGS sequence"/>
</dbReference>
<evidence type="ECO:0000313" key="1">
    <source>
        <dbReference type="EMBL" id="RAV15554.1"/>
    </source>
</evidence>